<evidence type="ECO:0000313" key="2">
    <source>
        <dbReference type="EMBL" id="MEY8019122.1"/>
    </source>
</evidence>
<name>A0ABV4CB50_9MYCO</name>
<feature type="compositionally biased region" description="Polar residues" evidence="1">
    <location>
        <begin position="63"/>
        <end position="74"/>
    </location>
</feature>
<accession>A0ABV4CB50</accession>
<evidence type="ECO:0000256" key="1">
    <source>
        <dbReference type="SAM" id="MobiDB-lite"/>
    </source>
</evidence>
<sequence>MIIHDDLTSWTVSTAHHEPHTWVPTWTTPTLAELREDVLTAGWDWELVDTPTSRAGRRRTNRSQRLNPPFTTKPGNEETVAQLRAIAADRYQKLRTARHKPPRRTLLAIGPSFNGHNPDLLQIARLGHSTGIHLAVATDLAEPHRTPQELIDNIHGYWECCTVTIHPSGGVSIRLKRTHPVRRERLDDTVTVGVDNTGAATRIDLASGLIADVDAILGRYGDSISGPTAQLLRHRFTEVT</sequence>
<reference evidence="2 3" key="1">
    <citation type="submission" date="2024-08" db="EMBL/GenBank/DDBJ databases">
        <title>Mycobacterium servetensis sp. nov., a novel rapid-growing mycobacterial species recovered from a human patient in Zaragoza, Spain.</title>
        <authorList>
            <person name="Tristancho-Baro A.I."/>
            <person name="Buenestado-Serrano S."/>
            <person name="Garcia De Viedma D."/>
            <person name="Milagro-Beamonte A."/>
            <person name="Burillo N."/>
            <person name="Sanz S."/>
            <person name="Lopez-Calleja A.I."/>
            <person name="Penas-Utrilla D."/>
            <person name="Guardingo M."/>
            <person name="Garcia M.J."/>
            <person name="Vinuelas-Bayon J."/>
        </authorList>
    </citation>
    <scope>NUCLEOTIDE SEQUENCE [LARGE SCALE GENOMIC DNA]</scope>
    <source>
        <strain evidence="3">HUMS_12744610</strain>
    </source>
</reference>
<comment type="caution">
    <text evidence="2">The sequence shown here is derived from an EMBL/GenBank/DDBJ whole genome shotgun (WGS) entry which is preliminary data.</text>
</comment>
<organism evidence="2 3">
    <name type="scientific">Mycobacterium servetii</name>
    <dbReference type="NCBI Taxonomy" id="3237418"/>
    <lineage>
        <taxon>Bacteria</taxon>
        <taxon>Bacillati</taxon>
        <taxon>Actinomycetota</taxon>
        <taxon>Actinomycetes</taxon>
        <taxon>Mycobacteriales</taxon>
        <taxon>Mycobacteriaceae</taxon>
        <taxon>Mycobacterium</taxon>
    </lineage>
</organism>
<dbReference type="Proteomes" id="UP001564760">
    <property type="component" value="Unassembled WGS sequence"/>
</dbReference>
<protein>
    <submittedName>
        <fullName evidence="2">Uncharacterized protein</fullName>
    </submittedName>
</protein>
<keyword evidence="3" id="KW-1185">Reference proteome</keyword>
<gene>
    <name evidence="2" type="ORF">AB8998_31230</name>
</gene>
<proteinExistence type="predicted"/>
<dbReference type="RefSeq" id="WP_369742146.1">
    <property type="nucleotide sequence ID" value="NZ_JBGEDP010000003.1"/>
</dbReference>
<feature type="region of interest" description="Disordered" evidence="1">
    <location>
        <begin position="54"/>
        <end position="75"/>
    </location>
</feature>
<evidence type="ECO:0000313" key="3">
    <source>
        <dbReference type="Proteomes" id="UP001564760"/>
    </source>
</evidence>
<dbReference type="EMBL" id="JBGEDP010000003">
    <property type="protein sequence ID" value="MEY8019122.1"/>
    <property type="molecule type" value="Genomic_DNA"/>
</dbReference>